<dbReference type="InterPro" id="IPR006103">
    <property type="entry name" value="Glyco_hydro_2_cat"/>
</dbReference>
<dbReference type="SUPFAM" id="SSF74650">
    <property type="entry name" value="Galactose mutarotase-like"/>
    <property type="match status" value="1"/>
</dbReference>
<feature type="domain" description="Glycoside hydrolase family 2 immunoglobulin-like beta-sandwich" evidence="11">
    <location>
        <begin position="195"/>
        <end position="296"/>
    </location>
</feature>
<reference evidence="15 16" key="1">
    <citation type="submission" date="2016-05" db="EMBL/GenBank/DDBJ databases">
        <title>Niabella ginsenosidivorans BS26 whole genome sequencing.</title>
        <authorList>
            <person name="Im W.T."/>
            <person name="Siddiqi M.Z."/>
        </authorList>
    </citation>
    <scope>NUCLEOTIDE SEQUENCE [LARGE SCALE GENOMIC DNA]</scope>
    <source>
        <strain evidence="15 16">BS26</strain>
    </source>
</reference>
<dbReference type="KEGG" id="nia:A8C56_23705"/>
<dbReference type="Pfam" id="PF02929">
    <property type="entry name" value="Bgal_small_N"/>
    <property type="match status" value="1"/>
</dbReference>
<dbReference type="InterPro" id="IPR006102">
    <property type="entry name" value="Ig-like_GH2"/>
</dbReference>
<evidence type="ECO:0000256" key="2">
    <source>
        <dbReference type="ARBA" id="ARBA00001913"/>
    </source>
</evidence>
<evidence type="ECO:0000259" key="11">
    <source>
        <dbReference type="Pfam" id="PF00703"/>
    </source>
</evidence>
<name>A0A1A9I937_9BACT</name>
<evidence type="ECO:0000256" key="5">
    <source>
        <dbReference type="ARBA" id="ARBA00012756"/>
    </source>
</evidence>
<feature type="domain" description="Glycoside hydrolase family 2 catalytic" evidence="12">
    <location>
        <begin position="299"/>
        <end position="518"/>
    </location>
</feature>
<sequence length="934" mass="106031">MNVIFKYYCFLLVLQAVLLVTPVKAQQTEVRYLSGTGADNTVDWDFYCSAGMQSGKWTKIAVPSCWEQQGFGAYNYGHDPLKKRLNETGTYRYQFMVPENWKRFEVQIVFEGAMTDATVRINGRSAGPVHQGAFYEFRYNISKLLKYGGENELQVLVKKNSDNASVNEAERTADFWMFGGIFRPVYLEAKPKVNIERVAVDAKADGKFAADVYLKNFRQAATLQVKLTPLPVNPDGNVKETVLSVPVTDAVARINGTINNVITWTPELPNRYRAVFELLDHKGALLHRYTETIGFRTIEVREADGIYVNGKRVKLKGVNRHTFTPGCGRTSSKAISIRDVNTIKDMNMNAVRMSHYPPEKHFLDVCDSLGLFVLDELTGWQKPPYDDMVGLKLLKEMIARDVNHPSIILWDNGNEGGGNYNLDKEFTRLDIQQREVLHPWQQFGKFNTAHYINYDYLAHDNHSQRKIFLPTEFMHGLYDGGAGAGLDDYWQKMWDDPLCAGGFIWDYADEAVERKDRNDSLDTDDNHAPDGILGPYLEKEGSYYTVKEIWSPVFFEQRYITPEFDGRFNIENRFIYTGLKDCRFEVSWVKFSGPGKKTHIEKSPAKPVAVSLEPGQKGTLQLDMPSNWTRYDALCITASDPFGRNINTWTWPVKKPAVVAGALLPGTQCKDIQLSDNGSSYGVHTCSLKIDFDKKTGALNSVARNGVRIPLSNGPYIIGRTAPVKEVVCKQIQDTVRLSVLYENENRFDWSVTTDGLLHLEVNYKPENNNRFSGVSFDFPESEVKGMRWLGNGPYRVYKNRMKGASFGLWEKEYNNTVTGESGCVYPEFKGYHAETYWAEIKGKQSNGFTVYVFSDDIFLRMFTPQPPAQPAKTAMEYPPGNISFLHSINAIGTKFDTQQGPQAALTQFYPMKIYEGALNVNIVFDFKQVDNEK</sequence>
<dbReference type="InterPro" id="IPR017853">
    <property type="entry name" value="GH"/>
</dbReference>
<dbReference type="InterPro" id="IPR011013">
    <property type="entry name" value="Gal_mutarotase_sf_dom"/>
</dbReference>
<organism evidence="15 16">
    <name type="scientific">Niabella ginsenosidivorans</name>
    <dbReference type="NCBI Taxonomy" id="1176587"/>
    <lineage>
        <taxon>Bacteria</taxon>
        <taxon>Pseudomonadati</taxon>
        <taxon>Bacteroidota</taxon>
        <taxon>Chitinophagia</taxon>
        <taxon>Chitinophagales</taxon>
        <taxon>Chitinophagaceae</taxon>
        <taxon>Niabella</taxon>
    </lineage>
</organism>
<feature type="signal peptide" evidence="10">
    <location>
        <begin position="1"/>
        <end position="25"/>
    </location>
</feature>
<dbReference type="InterPro" id="IPR006104">
    <property type="entry name" value="Glyco_hydro_2_N"/>
</dbReference>
<protein>
    <recommendedName>
        <fullName evidence="5">beta-galactosidase</fullName>
        <ecNumber evidence="5">3.2.1.23</ecNumber>
    </recommendedName>
    <alternativeName>
        <fullName evidence="9">Lactase</fullName>
    </alternativeName>
</protein>
<dbReference type="OrthoDB" id="9801077at2"/>
<evidence type="ECO:0000256" key="8">
    <source>
        <dbReference type="ARBA" id="ARBA00023295"/>
    </source>
</evidence>
<dbReference type="SUPFAM" id="SSF51445">
    <property type="entry name" value="(Trans)glycosidases"/>
    <property type="match status" value="1"/>
</dbReference>
<comment type="similarity">
    <text evidence="3">Belongs to the glycosyl hydrolase 2 family.</text>
</comment>
<gene>
    <name evidence="15" type="ORF">A8C56_23705</name>
</gene>
<comment type="catalytic activity">
    <reaction evidence="1">
        <text>Hydrolysis of terminal non-reducing beta-D-galactose residues in beta-D-galactosides.</text>
        <dbReference type="EC" id="3.2.1.23"/>
    </reaction>
</comment>
<keyword evidence="16" id="KW-1185">Reference proteome</keyword>
<dbReference type="GO" id="GO:0009341">
    <property type="term" value="C:beta-galactosidase complex"/>
    <property type="evidence" value="ECO:0007669"/>
    <property type="project" value="InterPro"/>
</dbReference>
<dbReference type="Gene3D" id="3.20.20.80">
    <property type="entry name" value="Glycosidases"/>
    <property type="match status" value="1"/>
</dbReference>
<dbReference type="STRING" id="1176587.A8C56_23705"/>
<dbReference type="InterPro" id="IPR014718">
    <property type="entry name" value="GH-type_carb-bd"/>
</dbReference>
<dbReference type="RefSeq" id="WP_067761285.1">
    <property type="nucleotide sequence ID" value="NZ_CP015772.1"/>
</dbReference>
<accession>A0A1A9I937</accession>
<evidence type="ECO:0000259" key="12">
    <source>
        <dbReference type="Pfam" id="PF02836"/>
    </source>
</evidence>
<evidence type="ECO:0000259" key="13">
    <source>
        <dbReference type="Pfam" id="PF02837"/>
    </source>
</evidence>
<evidence type="ECO:0000259" key="14">
    <source>
        <dbReference type="Pfam" id="PF02929"/>
    </source>
</evidence>
<dbReference type="InterPro" id="IPR013783">
    <property type="entry name" value="Ig-like_fold"/>
</dbReference>
<dbReference type="Gene3D" id="2.60.120.260">
    <property type="entry name" value="Galactose-binding domain-like"/>
    <property type="match status" value="1"/>
</dbReference>
<dbReference type="PRINTS" id="PR00132">
    <property type="entry name" value="GLHYDRLASE2"/>
</dbReference>
<dbReference type="SUPFAM" id="SSF49303">
    <property type="entry name" value="beta-Galactosidase/glucuronidase domain"/>
    <property type="match status" value="1"/>
</dbReference>
<dbReference type="GO" id="GO:0030246">
    <property type="term" value="F:carbohydrate binding"/>
    <property type="evidence" value="ECO:0007669"/>
    <property type="project" value="InterPro"/>
</dbReference>
<evidence type="ECO:0000256" key="3">
    <source>
        <dbReference type="ARBA" id="ARBA00007401"/>
    </source>
</evidence>
<evidence type="ECO:0000256" key="7">
    <source>
        <dbReference type="ARBA" id="ARBA00022837"/>
    </source>
</evidence>
<keyword evidence="8" id="KW-0326">Glycosidase</keyword>
<dbReference type="EC" id="3.2.1.23" evidence="5"/>
<comment type="subunit">
    <text evidence="4">Monomer.</text>
</comment>
<dbReference type="InterPro" id="IPR036156">
    <property type="entry name" value="Beta-gal/glucu_dom_sf"/>
</dbReference>
<evidence type="ECO:0000256" key="4">
    <source>
        <dbReference type="ARBA" id="ARBA00011245"/>
    </source>
</evidence>
<dbReference type="EMBL" id="CP015772">
    <property type="protein sequence ID" value="ANH83579.1"/>
    <property type="molecule type" value="Genomic_DNA"/>
</dbReference>
<dbReference type="PANTHER" id="PTHR46323:SF2">
    <property type="entry name" value="BETA-GALACTOSIDASE"/>
    <property type="match status" value="1"/>
</dbReference>
<evidence type="ECO:0000313" key="16">
    <source>
        <dbReference type="Proteomes" id="UP000077667"/>
    </source>
</evidence>
<feature type="domain" description="Glycosyl hydrolases family 2 sugar binding" evidence="13">
    <location>
        <begin position="58"/>
        <end position="191"/>
    </location>
</feature>
<dbReference type="Pfam" id="PF02837">
    <property type="entry name" value="Glyco_hydro_2_N"/>
    <property type="match status" value="1"/>
</dbReference>
<keyword evidence="6" id="KW-0378">Hydrolase</keyword>
<comment type="cofactor">
    <cofactor evidence="2">
        <name>Ca(2+)</name>
        <dbReference type="ChEBI" id="CHEBI:29108"/>
    </cofactor>
</comment>
<evidence type="ECO:0000256" key="6">
    <source>
        <dbReference type="ARBA" id="ARBA00022801"/>
    </source>
</evidence>
<feature type="domain" description="Beta galactosidase small chain/" evidence="14">
    <location>
        <begin position="737"/>
        <end position="855"/>
    </location>
</feature>
<dbReference type="Pfam" id="PF00703">
    <property type="entry name" value="Glyco_hydro_2"/>
    <property type="match status" value="1"/>
</dbReference>
<dbReference type="Proteomes" id="UP000077667">
    <property type="component" value="Chromosome"/>
</dbReference>
<evidence type="ECO:0000256" key="10">
    <source>
        <dbReference type="SAM" id="SignalP"/>
    </source>
</evidence>
<dbReference type="GO" id="GO:0004565">
    <property type="term" value="F:beta-galactosidase activity"/>
    <property type="evidence" value="ECO:0007669"/>
    <property type="project" value="UniProtKB-EC"/>
</dbReference>
<dbReference type="InterPro" id="IPR006101">
    <property type="entry name" value="Glyco_hydro_2"/>
</dbReference>
<evidence type="ECO:0000313" key="15">
    <source>
        <dbReference type="EMBL" id="ANH83579.1"/>
    </source>
</evidence>
<dbReference type="InterPro" id="IPR050347">
    <property type="entry name" value="Bact_Beta-galactosidase"/>
</dbReference>
<feature type="chain" id="PRO_5008390070" description="beta-galactosidase" evidence="10">
    <location>
        <begin position="26"/>
        <end position="934"/>
    </location>
</feature>
<evidence type="ECO:0000256" key="9">
    <source>
        <dbReference type="ARBA" id="ARBA00032230"/>
    </source>
</evidence>
<dbReference type="GO" id="GO:0005990">
    <property type="term" value="P:lactose catabolic process"/>
    <property type="evidence" value="ECO:0007669"/>
    <property type="project" value="TreeGrafter"/>
</dbReference>
<dbReference type="Pfam" id="PF02836">
    <property type="entry name" value="Glyco_hydro_2_C"/>
    <property type="match status" value="1"/>
</dbReference>
<evidence type="ECO:0000256" key="1">
    <source>
        <dbReference type="ARBA" id="ARBA00001412"/>
    </source>
</evidence>
<dbReference type="InterPro" id="IPR004199">
    <property type="entry name" value="B-gal_small/dom_5"/>
</dbReference>
<keyword evidence="10" id="KW-0732">Signal</keyword>
<proteinExistence type="inferred from homology"/>
<keyword evidence="7" id="KW-0106">Calcium</keyword>
<dbReference type="PANTHER" id="PTHR46323">
    <property type="entry name" value="BETA-GALACTOSIDASE"/>
    <property type="match status" value="1"/>
</dbReference>
<dbReference type="Gene3D" id="2.60.40.10">
    <property type="entry name" value="Immunoglobulins"/>
    <property type="match status" value="1"/>
</dbReference>
<dbReference type="SUPFAM" id="SSF49785">
    <property type="entry name" value="Galactose-binding domain-like"/>
    <property type="match status" value="1"/>
</dbReference>
<dbReference type="AlphaFoldDB" id="A0A1A9I937"/>
<dbReference type="Gene3D" id="2.70.98.10">
    <property type="match status" value="1"/>
</dbReference>
<dbReference type="InterPro" id="IPR008979">
    <property type="entry name" value="Galactose-bd-like_sf"/>
</dbReference>